<feature type="signal peptide" evidence="3">
    <location>
        <begin position="1"/>
        <end position="26"/>
    </location>
</feature>
<evidence type="ECO:0000256" key="3">
    <source>
        <dbReference type="SAM" id="SignalP"/>
    </source>
</evidence>
<name>A0AAV5U7F8_9BILA</name>
<feature type="chain" id="PRO_5043932840" description="Insulin-like domain-containing protein" evidence="3">
    <location>
        <begin position="27"/>
        <end position="105"/>
    </location>
</feature>
<protein>
    <recommendedName>
        <fullName evidence="6">Insulin-like domain-containing protein</fullName>
    </recommendedName>
</protein>
<dbReference type="Proteomes" id="UP001432027">
    <property type="component" value="Unassembled WGS sequence"/>
</dbReference>
<accession>A0AAV5U7F8</accession>
<comment type="similarity">
    <text evidence="1">Belongs to the insulin family.</text>
</comment>
<dbReference type="AlphaFoldDB" id="A0AAV5U7F8"/>
<gene>
    <name evidence="4" type="ORF">PENTCL1PPCAC_24757</name>
</gene>
<dbReference type="InterPro" id="IPR036438">
    <property type="entry name" value="Insulin-like_sf"/>
</dbReference>
<comment type="caution">
    <text evidence="4">The sequence shown here is derived from an EMBL/GenBank/DDBJ whole genome shotgun (WGS) entry which is preliminary data.</text>
</comment>
<keyword evidence="2 3" id="KW-0732">Signal</keyword>
<dbReference type="SUPFAM" id="SSF56994">
    <property type="entry name" value="Insulin-like"/>
    <property type="match status" value="1"/>
</dbReference>
<evidence type="ECO:0008006" key="6">
    <source>
        <dbReference type="Google" id="ProtNLM"/>
    </source>
</evidence>
<reference evidence="4" key="1">
    <citation type="submission" date="2023-10" db="EMBL/GenBank/DDBJ databases">
        <title>Genome assembly of Pristionchus species.</title>
        <authorList>
            <person name="Yoshida K."/>
            <person name="Sommer R.J."/>
        </authorList>
    </citation>
    <scope>NUCLEOTIDE SEQUENCE</scope>
    <source>
        <strain evidence="4">RS0144</strain>
    </source>
</reference>
<dbReference type="PROSITE" id="PS00262">
    <property type="entry name" value="INSULIN"/>
    <property type="match status" value="1"/>
</dbReference>
<evidence type="ECO:0000313" key="5">
    <source>
        <dbReference type="Proteomes" id="UP001432027"/>
    </source>
</evidence>
<evidence type="ECO:0000256" key="1">
    <source>
        <dbReference type="ARBA" id="ARBA00009034"/>
    </source>
</evidence>
<evidence type="ECO:0000256" key="2">
    <source>
        <dbReference type="ARBA" id="ARBA00022729"/>
    </source>
</evidence>
<evidence type="ECO:0000313" key="4">
    <source>
        <dbReference type="EMBL" id="GMT02583.1"/>
    </source>
</evidence>
<keyword evidence="5" id="KW-1185">Reference proteome</keyword>
<feature type="non-terminal residue" evidence="4">
    <location>
        <position position="1"/>
    </location>
</feature>
<proteinExistence type="inferred from homology"/>
<dbReference type="InterPro" id="IPR022353">
    <property type="entry name" value="Insulin_CS"/>
</dbReference>
<dbReference type="Gene3D" id="1.10.100.10">
    <property type="entry name" value="Insulin-like"/>
    <property type="match status" value="1"/>
</dbReference>
<dbReference type="EMBL" id="BTSX01000005">
    <property type="protein sequence ID" value="GMT02583.1"/>
    <property type="molecule type" value="Genomic_DNA"/>
</dbReference>
<sequence length="105" mass="11784">FQGETMRGALLLVIGMCTLLIQQSAANEARLRMCPAGGSTFTMAWSMTCSMRRRKRSAEEDNSEDTQYSRARRAMVRPSLHQIKHICCEMGCTVSELLPFCSPFS</sequence>
<organism evidence="4 5">
    <name type="scientific">Pristionchus entomophagus</name>
    <dbReference type="NCBI Taxonomy" id="358040"/>
    <lineage>
        <taxon>Eukaryota</taxon>
        <taxon>Metazoa</taxon>
        <taxon>Ecdysozoa</taxon>
        <taxon>Nematoda</taxon>
        <taxon>Chromadorea</taxon>
        <taxon>Rhabditida</taxon>
        <taxon>Rhabditina</taxon>
        <taxon>Diplogasteromorpha</taxon>
        <taxon>Diplogasteroidea</taxon>
        <taxon>Neodiplogasteridae</taxon>
        <taxon>Pristionchus</taxon>
    </lineage>
</organism>